<evidence type="ECO:0000256" key="2">
    <source>
        <dbReference type="ARBA" id="ARBA00012438"/>
    </source>
</evidence>
<evidence type="ECO:0000256" key="5">
    <source>
        <dbReference type="ARBA" id="ARBA00023012"/>
    </source>
</evidence>
<dbReference type="InterPro" id="IPR003594">
    <property type="entry name" value="HATPase_dom"/>
</dbReference>
<organism evidence="9 10">
    <name type="scientific">Agromyces humatus</name>
    <dbReference type="NCBI Taxonomy" id="279573"/>
    <lineage>
        <taxon>Bacteria</taxon>
        <taxon>Bacillati</taxon>
        <taxon>Actinomycetota</taxon>
        <taxon>Actinomycetes</taxon>
        <taxon>Micrococcales</taxon>
        <taxon>Microbacteriaceae</taxon>
        <taxon>Agromyces</taxon>
    </lineage>
</organism>
<keyword evidence="3" id="KW-0808">Transferase</keyword>
<evidence type="ECO:0000256" key="4">
    <source>
        <dbReference type="ARBA" id="ARBA00022777"/>
    </source>
</evidence>
<dbReference type="EC" id="2.7.13.3" evidence="2"/>
<feature type="transmembrane region" description="Helical" evidence="7">
    <location>
        <begin position="153"/>
        <end position="172"/>
    </location>
</feature>
<feature type="transmembrane region" description="Helical" evidence="7">
    <location>
        <begin position="20"/>
        <end position="41"/>
    </location>
</feature>
<dbReference type="PANTHER" id="PTHR24421:SF10">
    <property type="entry name" value="NITRATE_NITRITE SENSOR PROTEIN NARQ"/>
    <property type="match status" value="1"/>
</dbReference>
<keyword evidence="5" id="KW-0902">Two-component regulatory system</keyword>
<evidence type="ECO:0000256" key="1">
    <source>
        <dbReference type="ARBA" id="ARBA00000085"/>
    </source>
</evidence>
<keyword evidence="7" id="KW-1133">Transmembrane helix</keyword>
<evidence type="ECO:0000256" key="7">
    <source>
        <dbReference type="SAM" id="Phobius"/>
    </source>
</evidence>
<feature type="region of interest" description="Disordered" evidence="6">
    <location>
        <begin position="249"/>
        <end position="293"/>
    </location>
</feature>
<comment type="catalytic activity">
    <reaction evidence="1">
        <text>ATP + protein L-histidine = ADP + protein N-phospho-L-histidine.</text>
        <dbReference type="EC" id="2.7.13.3"/>
    </reaction>
</comment>
<evidence type="ECO:0000256" key="3">
    <source>
        <dbReference type="ARBA" id="ARBA00022679"/>
    </source>
</evidence>
<sequence length="427" mass="43935">MTLGLPGDLARATLSRSLARAGHAAAFVALGIAIVLALLVAATGYSPAGWSAAGLVTGMAALLFLVARYPTVLFTTVYLVVGTGIVFAITTLVMNTDVFESTNNVVLALPCLALMLVGGAGAGSVNAIVWATLGYALGEGALLLGALTVGAEFMPSFAATAAFVILVVVRSFDGLSRRRNARGTTGLHDAGRQSHELAIRREYELLAIARLHDTALGHLIAISAAGSGPVDERLRSGIREDLGLIIGRDWATEPEPEPAPGAAREQASAPANAPAPANASAREPAAPAAAHAPATVRDTYPPLRHALAAARNVGLEVRITGDLDVLHALDLTRARAVDEAVAQCLVNVARHAQVAEADVALGIGGGEVTVAVMDTGVGFDVHDVPLDRIGLRTSIRARIEQVQGSVRLWSTKGIGTTIVITVPEGDA</sequence>
<dbReference type="InterPro" id="IPR036890">
    <property type="entry name" value="HATPase_C_sf"/>
</dbReference>
<dbReference type="SUPFAM" id="SSF55874">
    <property type="entry name" value="ATPase domain of HSP90 chaperone/DNA topoisomerase II/histidine kinase"/>
    <property type="match status" value="1"/>
</dbReference>
<accession>A0ABN2K8T5</accession>
<name>A0ABN2K8T5_9MICO</name>
<proteinExistence type="predicted"/>
<keyword evidence="4" id="KW-0418">Kinase</keyword>
<dbReference type="Pfam" id="PF02518">
    <property type="entry name" value="HATPase_c"/>
    <property type="match status" value="1"/>
</dbReference>
<feature type="transmembrane region" description="Helical" evidence="7">
    <location>
        <begin position="105"/>
        <end position="133"/>
    </location>
</feature>
<dbReference type="EMBL" id="BAAANH010000001">
    <property type="protein sequence ID" value="GAA1750791.1"/>
    <property type="molecule type" value="Genomic_DNA"/>
</dbReference>
<evidence type="ECO:0000259" key="8">
    <source>
        <dbReference type="Pfam" id="PF02518"/>
    </source>
</evidence>
<dbReference type="PANTHER" id="PTHR24421">
    <property type="entry name" value="NITRATE/NITRITE SENSOR PROTEIN NARX-RELATED"/>
    <property type="match status" value="1"/>
</dbReference>
<dbReference type="RefSeq" id="WP_232500049.1">
    <property type="nucleotide sequence ID" value="NZ_BAAANH010000001.1"/>
</dbReference>
<comment type="caution">
    <text evidence="9">The sequence shown here is derived from an EMBL/GenBank/DDBJ whole genome shotgun (WGS) entry which is preliminary data.</text>
</comment>
<keyword evidence="7" id="KW-0472">Membrane</keyword>
<protein>
    <recommendedName>
        <fullName evidence="2">histidine kinase</fullName>
        <ecNumber evidence="2">2.7.13.3</ecNumber>
    </recommendedName>
</protein>
<keyword evidence="7" id="KW-0812">Transmembrane</keyword>
<dbReference type="InterPro" id="IPR050482">
    <property type="entry name" value="Sensor_HK_TwoCompSys"/>
</dbReference>
<reference evidence="9 10" key="1">
    <citation type="journal article" date="2019" name="Int. J. Syst. Evol. Microbiol.">
        <title>The Global Catalogue of Microorganisms (GCM) 10K type strain sequencing project: providing services to taxonomists for standard genome sequencing and annotation.</title>
        <authorList>
            <consortium name="The Broad Institute Genomics Platform"/>
            <consortium name="The Broad Institute Genome Sequencing Center for Infectious Disease"/>
            <person name="Wu L."/>
            <person name="Ma J."/>
        </authorList>
    </citation>
    <scope>NUCLEOTIDE SEQUENCE [LARGE SCALE GENOMIC DNA]</scope>
    <source>
        <strain evidence="9 10">JCM 14319</strain>
    </source>
</reference>
<feature type="transmembrane region" description="Helical" evidence="7">
    <location>
        <begin position="73"/>
        <end position="93"/>
    </location>
</feature>
<gene>
    <name evidence="9" type="ORF">GCM10009747_05210</name>
</gene>
<feature type="transmembrane region" description="Helical" evidence="7">
    <location>
        <begin position="48"/>
        <end position="67"/>
    </location>
</feature>
<dbReference type="Gene3D" id="3.30.565.10">
    <property type="entry name" value="Histidine kinase-like ATPase, C-terminal domain"/>
    <property type="match status" value="1"/>
</dbReference>
<evidence type="ECO:0000313" key="9">
    <source>
        <dbReference type="EMBL" id="GAA1750791.1"/>
    </source>
</evidence>
<feature type="compositionally biased region" description="Low complexity" evidence="6">
    <location>
        <begin position="260"/>
        <end position="293"/>
    </location>
</feature>
<evidence type="ECO:0000256" key="6">
    <source>
        <dbReference type="SAM" id="MobiDB-lite"/>
    </source>
</evidence>
<keyword evidence="10" id="KW-1185">Reference proteome</keyword>
<feature type="domain" description="Histidine kinase/HSP90-like ATPase" evidence="8">
    <location>
        <begin position="335"/>
        <end position="424"/>
    </location>
</feature>
<evidence type="ECO:0000313" key="10">
    <source>
        <dbReference type="Proteomes" id="UP001500506"/>
    </source>
</evidence>
<dbReference type="Proteomes" id="UP001500506">
    <property type="component" value="Unassembled WGS sequence"/>
</dbReference>